<feature type="transmembrane region" description="Helical" evidence="9">
    <location>
        <begin position="7"/>
        <end position="29"/>
    </location>
</feature>
<keyword evidence="4" id="KW-1003">Cell membrane</keyword>
<dbReference type="InterPro" id="IPR004685">
    <property type="entry name" value="Brnchd-chn_aa_trnsp_Livcs"/>
</dbReference>
<dbReference type="NCBIfam" id="TIGR00796">
    <property type="entry name" value="livcs"/>
    <property type="match status" value="1"/>
</dbReference>
<proteinExistence type="inferred from homology"/>
<keyword evidence="8 9" id="KW-0472">Membrane</keyword>
<dbReference type="PANTHER" id="PTHR30588">
    <property type="entry name" value="BRANCHED-CHAIN AMINO ACID TRANSPORT SYSTEM 2 CARRIER PROTEIN"/>
    <property type="match status" value="1"/>
</dbReference>
<evidence type="ECO:0000256" key="2">
    <source>
        <dbReference type="ARBA" id="ARBA00008540"/>
    </source>
</evidence>
<evidence type="ECO:0000256" key="1">
    <source>
        <dbReference type="ARBA" id="ARBA00004651"/>
    </source>
</evidence>
<feature type="transmembrane region" description="Helical" evidence="9">
    <location>
        <begin position="423"/>
        <end position="443"/>
    </location>
</feature>
<feature type="transmembrane region" description="Helical" evidence="9">
    <location>
        <begin position="196"/>
        <end position="216"/>
    </location>
</feature>
<evidence type="ECO:0000256" key="7">
    <source>
        <dbReference type="ARBA" id="ARBA00022989"/>
    </source>
</evidence>
<sequence>MKEKLSFSSYTVIGVMLFALFFGAGNLIFPAQLGQNAGTNMWPAIIGFLITGVGLPLLGILAMSISGSNNLQELASRIHPLYATIFTSMLYLTIGPFFAAPRTGTVAYDVGISPFVGESYQQVGLLIFTLLFFAITLWFSLNPAKIVDNVGKILAPGIVILIVVLLAMVVIKPMGVTEPPEEGYRSGAFIQGFLEGYNTMDALASLVFGIIVIKAIRAMGVTSKRGILIASAKSGLVAITLLGVIYVGIAYLGATSVSTYGIFSTGGPVLSSAASHYFGMLGTVLLAIIITLACLTTSIGLTTACAEYFQQLFPKFSYKQFVVFFSVLTFGIANFGLTNIINYSIPVLMFLYPLAIVLMLLAFLSPIFKDKRLVYVSATIVTFLVSAIDGLKTLCGTLGIDYFSWMVPIISFYENVLPLYEQGLGWLLPAIIVILITGIVARFQKLNTVQA</sequence>
<dbReference type="RefSeq" id="WP_121615895.1">
    <property type="nucleotide sequence ID" value="NZ_CP033049.1"/>
</dbReference>
<dbReference type="Pfam" id="PF05525">
    <property type="entry name" value="Branch_AA_trans"/>
    <property type="match status" value="1"/>
</dbReference>
<evidence type="ECO:0000313" key="10">
    <source>
        <dbReference type="EMBL" id="MBD1222968.1"/>
    </source>
</evidence>
<evidence type="ECO:0000313" key="11">
    <source>
        <dbReference type="Proteomes" id="UP000621631"/>
    </source>
</evidence>
<feature type="transmembrane region" description="Helical" evidence="9">
    <location>
        <begin position="347"/>
        <end position="368"/>
    </location>
</feature>
<comment type="caution">
    <text evidence="10">The sequence shown here is derived from an EMBL/GenBank/DDBJ whole genome shotgun (WGS) entry which is preliminary data.</text>
</comment>
<keyword evidence="11" id="KW-1185">Reference proteome</keyword>
<organism evidence="10 11">
    <name type="scientific">Virgibacillus halodenitrificans</name>
    <name type="common">Bacillus halodenitrificans</name>
    <dbReference type="NCBI Taxonomy" id="1482"/>
    <lineage>
        <taxon>Bacteria</taxon>
        <taxon>Bacillati</taxon>
        <taxon>Bacillota</taxon>
        <taxon>Bacilli</taxon>
        <taxon>Bacillales</taxon>
        <taxon>Bacillaceae</taxon>
        <taxon>Virgibacillus</taxon>
    </lineage>
</organism>
<feature type="transmembrane region" description="Helical" evidence="9">
    <location>
        <begin position="41"/>
        <end position="61"/>
    </location>
</feature>
<evidence type="ECO:0000256" key="4">
    <source>
        <dbReference type="ARBA" id="ARBA00022475"/>
    </source>
</evidence>
<evidence type="ECO:0000256" key="3">
    <source>
        <dbReference type="ARBA" id="ARBA00022448"/>
    </source>
</evidence>
<dbReference type="EMBL" id="JACWEZ010000005">
    <property type="protein sequence ID" value="MBD1222968.1"/>
    <property type="molecule type" value="Genomic_DNA"/>
</dbReference>
<evidence type="ECO:0000256" key="6">
    <source>
        <dbReference type="ARBA" id="ARBA00022970"/>
    </source>
</evidence>
<feature type="transmembrane region" description="Helical" evidence="9">
    <location>
        <begin position="236"/>
        <end position="263"/>
    </location>
</feature>
<feature type="transmembrane region" description="Helical" evidence="9">
    <location>
        <begin position="153"/>
        <end position="176"/>
    </location>
</feature>
<comment type="function">
    <text evidence="9">Component of the transport system for branched-chain amino acids.</text>
</comment>
<feature type="transmembrane region" description="Helical" evidence="9">
    <location>
        <begin position="321"/>
        <end position="341"/>
    </location>
</feature>
<feature type="transmembrane region" description="Helical" evidence="9">
    <location>
        <begin position="283"/>
        <end position="309"/>
    </location>
</feature>
<comment type="subcellular location">
    <subcellularLocation>
        <location evidence="1 9">Cell membrane</location>
        <topology evidence="1 9">Multi-pass membrane protein</topology>
    </subcellularLocation>
</comment>
<gene>
    <name evidence="10" type="primary">brnQ</name>
    <name evidence="10" type="ORF">IC602_10170</name>
</gene>
<keyword evidence="5 9" id="KW-0812">Transmembrane</keyword>
<evidence type="ECO:0000256" key="8">
    <source>
        <dbReference type="ARBA" id="ARBA00023136"/>
    </source>
</evidence>
<feature type="transmembrane region" description="Helical" evidence="9">
    <location>
        <begin position="120"/>
        <end position="141"/>
    </location>
</feature>
<feature type="transmembrane region" description="Helical" evidence="9">
    <location>
        <begin position="81"/>
        <end position="100"/>
    </location>
</feature>
<comment type="similarity">
    <text evidence="2 9">Belongs to the branched chain amino acid transporter family.</text>
</comment>
<keyword evidence="6 9" id="KW-0029">Amino-acid transport</keyword>
<evidence type="ECO:0000256" key="5">
    <source>
        <dbReference type="ARBA" id="ARBA00022692"/>
    </source>
</evidence>
<reference evidence="10 11" key="1">
    <citation type="submission" date="2020-09" db="EMBL/GenBank/DDBJ databases">
        <title>Draft Genome Sequences of Oil-Oxidizing Bacteria Halomonas titanicae, Marinobacter lutaoensis, and Virgibacillus halodenitrificans Isolated from Highly Saline Environments.</title>
        <authorList>
            <person name="Grouzdev D.S."/>
            <person name="Sokolova D.S."/>
            <person name="Semenova E.M."/>
            <person name="Borzenkov I.A."/>
            <person name="Bidzhieva S.K."/>
            <person name="Poltaraus A.B."/>
            <person name="Nazina T.N."/>
        </authorList>
    </citation>
    <scope>NUCLEOTIDE SEQUENCE [LARGE SCALE GENOMIC DNA]</scope>
    <source>
        <strain evidence="10 11">VKM B-3472D</strain>
    </source>
</reference>
<keyword evidence="3 9" id="KW-0813">Transport</keyword>
<keyword evidence="7 9" id="KW-1133">Transmembrane helix</keyword>
<protein>
    <recommendedName>
        <fullName evidence="9">Branched-chain amino acid transport system carrier protein</fullName>
    </recommendedName>
</protein>
<feature type="transmembrane region" description="Helical" evidence="9">
    <location>
        <begin position="380"/>
        <end position="403"/>
    </location>
</feature>
<evidence type="ECO:0000256" key="9">
    <source>
        <dbReference type="RuleBase" id="RU362122"/>
    </source>
</evidence>
<accession>A0ABR7VMQ6</accession>
<dbReference type="Proteomes" id="UP000621631">
    <property type="component" value="Unassembled WGS sequence"/>
</dbReference>
<dbReference type="PANTHER" id="PTHR30588:SF0">
    <property type="entry name" value="BRANCHED-CHAIN AMINO ACID PERMEASE BRNQ"/>
    <property type="match status" value="1"/>
</dbReference>
<name>A0ABR7VMQ6_VIRHA</name>